<proteinExistence type="predicted"/>
<reference evidence="3" key="1">
    <citation type="submission" date="2021-05" db="EMBL/GenBank/DDBJ databases">
        <title>The genome of the haptophyte Pavlova lutheri (Diacronema luteri, Pavlovales) - a model for lipid biosynthesis in eukaryotic algae.</title>
        <authorList>
            <person name="Hulatt C.J."/>
            <person name="Posewitz M.C."/>
        </authorList>
    </citation>
    <scope>NUCLEOTIDE SEQUENCE</scope>
    <source>
        <strain evidence="3">NIVA-4/92</strain>
    </source>
</reference>
<feature type="chain" id="PRO_5035256827" evidence="2">
    <location>
        <begin position="19"/>
        <end position="329"/>
    </location>
</feature>
<keyword evidence="2" id="KW-0732">Signal</keyword>
<feature type="region of interest" description="Disordered" evidence="1">
    <location>
        <begin position="308"/>
        <end position="329"/>
    </location>
</feature>
<evidence type="ECO:0000313" key="4">
    <source>
        <dbReference type="Proteomes" id="UP000751190"/>
    </source>
</evidence>
<dbReference type="EMBL" id="JAGTXO010000006">
    <property type="protein sequence ID" value="KAG8467129.1"/>
    <property type="molecule type" value="Genomic_DNA"/>
</dbReference>
<organism evidence="3 4">
    <name type="scientific">Diacronema lutheri</name>
    <name type="common">Unicellular marine alga</name>
    <name type="synonym">Monochrysis lutheri</name>
    <dbReference type="NCBI Taxonomy" id="2081491"/>
    <lineage>
        <taxon>Eukaryota</taxon>
        <taxon>Haptista</taxon>
        <taxon>Haptophyta</taxon>
        <taxon>Pavlovophyceae</taxon>
        <taxon>Pavlovales</taxon>
        <taxon>Pavlovaceae</taxon>
        <taxon>Diacronema</taxon>
    </lineage>
</organism>
<gene>
    <name evidence="3" type="ORF">KFE25_000445</name>
</gene>
<dbReference type="Proteomes" id="UP000751190">
    <property type="component" value="Unassembled WGS sequence"/>
</dbReference>
<evidence type="ECO:0000256" key="2">
    <source>
        <dbReference type="SAM" id="SignalP"/>
    </source>
</evidence>
<evidence type="ECO:0000256" key="1">
    <source>
        <dbReference type="SAM" id="MobiDB-lite"/>
    </source>
</evidence>
<comment type="caution">
    <text evidence="3">The sequence shown here is derived from an EMBL/GenBank/DDBJ whole genome shotgun (WGS) entry which is preliminary data.</text>
</comment>
<dbReference type="AlphaFoldDB" id="A0A8J5XNT2"/>
<evidence type="ECO:0000313" key="3">
    <source>
        <dbReference type="EMBL" id="KAG8467129.1"/>
    </source>
</evidence>
<name>A0A8J5XNT2_DIALT</name>
<sequence length="329" mass="34947">MPPLLLLLLLLLLDLADAARRVSVWREGTPLRPSSATDVLLLPNCSVARAFVASLPAAGAPARAWRPWRAYVDEVYGEPAAGLVSVADFNVFFGVALRWPPTVPDQLACGAFTLFTTFLAAHRSPRPSLVVRRPAERYDAANGSYVEVYRSSHYLAPEGVGYGCWFYMARGTGAWVHAGATRVVTRQYAGVAWGLLADARARGTRRRVTALAPRGGFLCVTLESPAAEPLCVGSADPRAASDSSRAPNEALRIGPELCTGALRSGGDAASTAGAPRRGALYALPVADGTWPLTARRLGLDSLQVVPTTRPGHAEIRPGPCARRARAPTS</sequence>
<protein>
    <submittedName>
        <fullName evidence="3">Uncharacterized protein</fullName>
    </submittedName>
</protein>
<accession>A0A8J5XNT2</accession>
<keyword evidence="4" id="KW-1185">Reference proteome</keyword>
<feature type="signal peptide" evidence="2">
    <location>
        <begin position="1"/>
        <end position="18"/>
    </location>
</feature>